<keyword evidence="1" id="KW-0812">Transmembrane</keyword>
<feature type="transmembrane region" description="Helical" evidence="1">
    <location>
        <begin position="155"/>
        <end position="179"/>
    </location>
</feature>
<keyword evidence="1" id="KW-0472">Membrane</keyword>
<dbReference type="EMBL" id="AP019846">
    <property type="protein sequence ID" value="BBM58456.1"/>
    <property type="molecule type" value="Genomic_DNA"/>
</dbReference>
<evidence type="ECO:0000256" key="1">
    <source>
        <dbReference type="SAM" id="Phobius"/>
    </source>
</evidence>
<feature type="transmembrane region" description="Helical" evidence="1">
    <location>
        <begin position="33"/>
        <end position="50"/>
    </location>
</feature>
<dbReference type="AlphaFoldDB" id="A0A510L3Q7"/>
<protein>
    <submittedName>
        <fullName evidence="2">Uncharacterized protein</fullName>
    </submittedName>
</protein>
<feature type="transmembrane region" description="Helical" evidence="1">
    <location>
        <begin position="62"/>
        <end position="81"/>
    </location>
</feature>
<evidence type="ECO:0000313" key="3">
    <source>
        <dbReference type="Proteomes" id="UP000321561"/>
    </source>
</evidence>
<name>A0A510L3Q7_9FUSO</name>
<organism evidence="2 3">
    <name type="scientific">Leptotrichia hongkongensis</name>
    <dbReference type="NCBI Taxonomy" id="554406"/>
    <lineage>
        <taxon>Bacteria</taxon>
        <taxon>Fusobacteriati</taxon>
        <taxon>Fusobacteriota</taxon>
        <taxon>Fusobacteriia</taxon>
        <taxon>Fusobacteriales</taxon>
        <taxon>Leptotrichiaceae</taxon>
        <taxon>Leptotrichia</taxon>
    </lineage>
</organism>
<sequence>MNKKINLIINKTGFVFCLLAGIALFLSEKFENNIVIHVLLLAFVISMIFRENRKKFFENLDIEFSIELLLFVFVPFIIAYFDGGIDTRLDNYLLKYLIFFPFIFFIRSMKRVMIFLKATLAGAMIVMFLATYNFIKDYKAWATPVGSYYPRITAILTVQDFANIMCIVLLFLISFLLFYKR</sequence>
<proteinExistence type="predicted"/>
<dbReference type="KEGG" id="lhg:JMUB5056_0018"/>
<dbReference type="Proteomes" id="UP000321561">
    <property type="component" value="Chromosome"/>
</dbReference>
<keyword evidence="1" id="KW-1133">Transmembrane helix</keyword>
<gene>
    <name evidence="2" type="ORF">JMUB5056_0018</name>
</gene>
<dbReference type="RefSeq" id="WP_232052556.1">
    <property type="nucleotide sequence ID" value="NZ_AP019846.1"/>
</dbReference>
<accession>A0A510L3Q7</accession>
<reference evidence="2 3" key="1">
    <citation type="submission" date="2019-07" db="EMBL/GenBank/DDBJ databases">
        <title>Complete Genome Sequence of Leptotrichia hongkongensis Strain JMUB5056.</title>
        <authorList>
            <person name="Watanabe S."/>
            <person name="Cui L."/>
        </authorList>
    </citation>
    <scope>NUCLEOTIDE SEQUENCE [LARGE SCALE GENOMIC DNA]</scope>
    <source>
        <strain evidence="2 3">JMUB5056</strain>
    </source>
</reference>
<evidence type="ECO:0000313" key="2">
    <source>
        <dbReference type="EMBL" id="BBM58456.1"/>
    </source>
</evidence>
<feature type="transmembrane region" description="Helical" evidence="1">
    <location>
        <begin position="114"/>
        <end position="135"/>
    </location>
</feature>
<feature type="transmembrane region" description="Helical" evidence="1">
    <location>
        <begin position="93"/>
        <end position="109"/>
    </location>
</feature>
<feature type="transmembrane region" description="Helical" evidence="1">
    <location>
        <begin position="7"/>
        <end position="27"/>
    </location>
</feature>